<evidence type="ECO:0000313" key="7">
    <source>
        <dbReference type="EMBL" id="CAH2302554.1"/>
    </source>
</evidence>
<proteinExistence type="inferred from homology"/>
<feature type="domain" description="IF rod" evidence="6">
    <location>
        <begin position="727"/>
        <end position="1038"/>
    </location>
</feature>
<feature type="coiled-coil region" evidence="4">
    <location>
        <begin position="975"/>
        <end position="1030"/>
    </location>
</feature>
<feature type="compositionally biased region" description="Polar residues" evidence="5">
    <location>
        <begin position="690"/>
        <end position="699"/>
    </location>
</feature>
<dbReference type="Gene3D" id="1.20.5.500">
    <property type="entry name" value="Single helix bin"/>
    <property type="match status" value="2"/>
</dbReference>
<organism evidence="7 8">
    <name type="scientific">Pelobates cultripes</name>
    <name type="common">Western spadefoot toad</name>
    <dbReference type="NCBI Taxonomy" id="61616"/>
    <lineage>
        <taxon>Eukaryota</taxon>
        <taxon>Metazoa</taxon>
        <taxon>Chordata</taxon>
        <taxon>Craniata</taxon>
        <taxon>Vertebrata</taxon>
        <taxon>Euteleostomi</taxon>
        <taxon>Amphibia</taxon>
        <taxon>Batrachia</taxon>
        <taxon>Anura</taxon>
        <taxon>Pelobatoidea</taxon>
        <taxon>Pelobatidae</taxon>
        <taxon>Pelobates</taxon>
    </lineage>
</organism>
<feature type="region of interest" description="Disordered" evidence="5">
    <location>
        <begin position="261"/>
        <end position="316"/>
    </location>
</feature>
<evidence type="ECO:0000256" key="1">
    <source>
        <dbReference type="ARBA" id="ARBA00022754"/>
    </source>
</evidence>
<comment type="similarity">
    <text evidence="3">Belongs to the intermediate filament family.</text>
</comment>
<dbReference type="Gene3D" id="1.20.5.1160">
    <property type="entry name" value="Vasodilator-stimulated phosphoprotein"/>
    <property type="match status" value="2"/>
</dbReference>
<feature type="compositionally biased region" description="Basic residues" evidence="5">
    <location>
        <begin position="99"/>
        <end position="113"/>
    </location>
</feature>
<sequence length="1094" mass="123543">MMDHSHCSPGSHNGGSHISENARELVSNNGNSHMPYQGLQHTSTEDSHISRHGGSHMSGGHQISHHGAKYITCLGGHQMTPHGGHHISHHGSHQIPNHAGKHMSYHGGHHMSHHGSEHIFPHGNHHTSNHGSHHMTNYGDHNNSNHMSHHGVQHSSNHTDHEMVYNRGNHMFHHGDDHMSRHEGHHMPTHGGDYHGGHHMSHHGGQHASHNGIHYMAHQRGHQLSNHGGHQMSTHGGHYIAHHGGHHMSHQMSHHVPHYRSHHRKTSNHKTSVHGGSASKEVSKYSSLKHKNGSGFSHGGHCHGSHSSSHAGQSTSKINNFLGANEKQIMQVLNERLSTYLGTVHTLEQKNAKLERNISEWYENNTPQMPPDGTHYFKIIAELQSKIGEVAKENSSLILALGNAKLAADDFKGKYEIELQFSESAMTDVNHLGGVLEALNGETAEFETHVQSLEEELQDVKTSNEEDIDNLLGQLGARVNVEVNAAPSIDLNTVLSEVRGEYENLMDQNLKEAEEMFRQRSEELNREVVSGSEQLQSFEMEIIEMKRNMQALEIELQSEMSMNSALEGTLEEIQDTFGSKLEQLQSVINDAESELGQIRSDLEHQNNDYKILMDQKTHLEMEIATYKRLLDGHDITVTGHQTSGEQVFGWPTLRERHIQITLVSSCTFLHGKKQQSSASRQAGSARASSDTLDCNSQTQSSILGPMDDFTKVFRLGLRRDGVSNQCDKETMQLLNDRLATYMEKVQSLEQGNSQLENKINDWYTKNTPRSLPDSRPYLSTIQDLQTQILETTMKNGSISLEVDNAKWAADDFKNKYDIELRLKDSVERDVKGLRQALAWLKMETNDLEIQVQNLQEEDQEIKKNHEQEVTALKSQMGQRVNVEVNAAPSRDLNKTLDEIRQQYENLMERNLKEVESMFLARSEDLNRQVVSASEQLQSVQTVNIDLKRKIQTLEIDLESQLSMNAALQDSLAETEATYSSQLQQIQKMVDQMEAELSEIRYDLERQNSEYKKLMDQKTHLEMEIATYKRLLEGNNIKGKSEKVTFSIADKMKSSTVSLSSTDEQDKKISSVTEELMLEVIQNQLQRSKETKTEK</sequence>
<protein>
    <submittedName>
        <fullName evidence="7">Keratin, type I cytoskeletal 19</fullName>
    </submittedName>
</protein>
<feature type="compositionally biased region" description="Basic residues" evidence="5">
    <location>
        <begin position="261"/>
        <end position="272"/>
    </location>
</feature>
<feature type="compositionally biased region" description="Low complexity" evidence="5">
    <location>
        <begin position="676"/>
        <end position="689"/>
    </location>
</feature>
<feature type="compositionally biased region" description="Basic residues" evidence="5">
    <location>
        <begin position="123"/>
        <end position="133"/>
    </location>
</feature>
<feature type="compositionally biased region" description="Basic residues" evidence="5">
    <location>
        <begin position="83"/>
        <end position="92"/>
    </location>
</feature>
<dbReference type="GO" id="GO:0005198">
    <property type="term" value="F:structural molecule activity"/>
    <property type="evidence" value="ECO:0007669"/>
    <property type="project" value="InterPro"/>
</dbReference>
<dbReference type="SMART" id="SM01391">
    <property type="entry name" value="Filament"/>
    <property type="match status" value="2"/>
</dbReference>
<feature type="coiled-coil region" evidence="4">
    <location>
        <begin position="731"/>
        <end position="765"/>
    </location>
</feature>
<keyword evidence="2 4" id="KW-0175">Coiled coil</keyword>
<evidence type="ECO:0000256" key="4">
    <source>
        <dbReference type="SAM" id="Coils"/>
    </source>
</evidence>
<dbReference type="FunFam" id="1.20.5.170:FF:000002">
    <property type="entry name" value="Type I keratin KA11"/>
    <property type="match status" value="2"/>
</dbReference>
<dbReference type="PROSITE" id="PS51842">
    <property type="entry name" value="IF_ROD_2"/>
    <property type="match status" value="2"/>
</dbReference>
<gene>
    <name evidence="7" type="ORF">PECUL_23A035393</name>
</gene>
<dbReference type="PRINTS" id="PR01248">
    <property type="entry name" value="TYPE1KERATIN"/>
</dbReference>
<evidence type="ECO:0000256" key="2">
    <source>
        <dbReference type="ARBA" id="ARBA00023054"/>
    </source>
</evidence>
<feature type="compositionally biased region" description="Polar residues" evidence="5">
    <location>
        <begin position="27"/>
        <end position="42"/>
    </location>
</feature>
<evidence type="ECO:0000259" key="6">
    <source>
        <dbReference type="PROSITE" id="PS51842"/>
    </source>
</evidence>
<evidence type="ECO:0000256" key="3">
    <source>
        <dbReference type="RuleBase" id="RU000685"/>
    </source>
</evidence>
<dbReference type="GO" id="GO:0005882">
    <property type="term" value="C:intermediate filament"/>
    <property type="evidence" value="ECO:0007669"/>
    <property type="project" value="UniProtKB-KW"/>
</dbReference>
<dbReference type="InterPro" id="IPR039008">
    <property type="entry name" value="IF_rod_dom"/>
</dbReference>
<name>A0AAD1SMF8_PELCU</name>
<feature type="coiled-coil region" evidence="4">
    <location>
        <begin position="837"/>
        <end position="916"/>
    </location>
</feature>
<dbReference type="Gene3D" id="1.20.5.170">
    <property type="match status" value="2"/>
</dbReference>
<feature type="compositionally biased region" description="Low complexity" evidence="5">
    <location>
        <begin position="305"/>
        <end position="316"/>
    </location>
</feature>
<keyword evidence="8" id="KW-1185">Reference proteome</keyword>
<dbReference type="AlphaFoldDB" id="A0AAD1SMF8"/>
<dbReference type="InterPro" id="IPR018039">
    <property type="entry name" value="IF_conserved"/>
</dbReference>
<dbReference type="PROSITE" id="PS00226">
    <property type="entry name" value="IF_ROD_1"/>
    <property type="match status" value="2"/>
</dbReference>
<accession>A0AAD1SMF8</accession>
<feature type="region of interest" description="Disordered" evidence="5">
    <location>
        <begin position="27"/>
        <end position="158"/>
    </location>
</feature>
<dbReference type="EMBL" id="OW240917">
    <property type="protein sequence ID" value="CAH2302554.1"/>
    <property type="molecule type" value="Genomic_DNA"/>
</dbReference>
<feature type="coiled-coil region" evidence="4">
    <location>
        <begin position="436"/>
        <end position="470"/>
    </location>
</feature>
<dbReference type="Pfam" id="PF00038">
    <property type="entry name" value="Filament"/>
    <property type="match status" value="2"/>
</dbReference>
<evidence type="ECO:0000313" key="8">
    <source>
        <dbReference type="Proteomes" id="UP001295444"/>
    </source>
</evidence>
<dbReference type="GO" id="GO:0045109">
    <property type="term" value="P:intermediate filament organization"/>
    <property type="evidence" value="ECO:0007669"/>
    <property type="project" value="TreeGrafter"/>
</dbReference>
<keyword evidence="1 3" id="KW-0403">Intermediate filament</keyword>
<feature type="coiled-coil region" evidence="4">
    <location>
        <begin position="337"/>
        <end position="364"/>
    </location>
</feature>
<feature type="domain" description="IF rod" evidence="6">
    <location>
        <begin position="326"/>
        <end position="637"/>
    </location>
</feature>
<dbReference type="SUPFAM" id="SSF64593">
    <property type="entry name" value="Intermediate filament protein, coiled coil region"/>
    <property type="match status" value="4"/>
</dbReference>
<evidence type="ECO:0000256" key="5">
    <source>
        <dbReference type="SAM" id="MobiDB-lite"/>
    </source>
</evidence>
<dbReference type="InterPro" id="IPR002957">
    <property type="entry name" value="Keratin_I"/>
</dbReference>
<dbReference type="PANTHER" id="PTHR23239:SF155">
    <property type="entry name" value="KERATIN, TYPE I CUTICULAR HA2"/>
    <property type="match status" value="1"/>
</dbReference>
<dbReference type="GO" id="GO:0030855">
    <property type="term" value="P:epithelial cell differentiation"/>
    <property type="evidence" value="ECO:0007669"/>
    <property type="project" value="TreeGrafter"/>
</dbReference>
<reference evidence="7" key="1">
    <citation type="submission" date="2022-03" db="EMBL/GenBank/DDBJ databases">
        <authorList>
            <person name="Alioto T."/>
            <person name="Alioto T."/>
            <person name="Gomez Garrido J."/>
        </authorList>
    </citation>
    <scope>NUCLEOTIDE SEQUENCE</scope>
</reference>
<feature type="coiled-coil region" evidence="4">
    <location>
        <begin position="495"/>
        <end position="622"/>
    </location>
</feature>
<dbReference type="Proteomes" id="UP001295444">
    <property type="component" value="Chromosome 06"/>
</dbReference>
<dbReference type="PANTHER" id="PTHR23239">
    <property type="entry name" value="INTERMEDIATE FILAMENT"/>
    <property type="match status" value="1"/>
</dbReference>
<feature type="region of interest" description="Disordered" evidence="5">
    <location>
        <begin position="676"/>
        <end position="699"/>
    </location>
</feature>